<dbReference type="Pfam" id="PF01253">
    <property type="entry name" value="SUI1"/>
    <property type="match status" value="1"/>
</dbReference>
<proteinExistence type="inferred from homology"/>
<dbReference type="EMBL" id="UGYW01000001">
    <property type="protein sequence ID" value="SUI97213.1"/>
    <property type="molecule type" value="Genomic_DNA"/>
</dbReference>
<comment type="similarity">
    <text evidence="1">Belongs to the SUI1 family.</text>
</comment>
<evidence type="ECO:0000259" key="4">
    <source>
        <dbReference type="PROSITE" id="PS50296"/>
    </source>
</evidence>
<dbReference type="GO" id="GO:0002188">
    <property type="term" value="P:translation reinitiation"/>
    <property type="evidence" value="ECO:0007669"/>
    <property type="project" value="TreeGrafter"/>
</dbReference>
<dbReference type="InterPro" id="IPR001950">
    <property type="entry name" value="SUI1"/>
</dbReference>
<dbReference type="InterPro" id="IPR005872">
    <property type="entry name" value="SUI1_arc_bac"/>
</dbReference>
<dbReference type="AlphaFoldDB" id="A0A380BB95"/>
<keyword evidence="5" id="KW-0396">Initiation factor</keyword>
<dbReference type="GO" id="GO:0003743">
    <property type="term" value="F:translation initiation factor activity"/>
    <property type="evidence" value="ECO:0007669"/>
    <property type="project" value="UniProtKB-KW"/>
</dbReference>
<feature type="domain" description="SUI1" evidence="4">
    <location>
        <begin position="42"/>
        <end position="108"/>
    </location>
</feature>
<dbReference type="SUPFAM" id="SSF55159">
    <property type="entry name" value="eIF1-like"/>
    <property type="match status" value="1"/>
</dbReference>
<dbReference type="GO" id="GO:0003729">
    <property type="term" value="F:mRNA binding"/>
    <property type="evidence" value="ECO:0007669"/>
    <property type="project" value="TreeGrafter"/>
</dbReference>
<accession>A0A380BB95</accession>
<dbReference type="CDD" id="cd11567">
    <property type="entry name" value="YciH_like"/>
    <property type="match status" value="1"/>
</dbReference>
<protein>
    <submittedName>
        <fullName evidence="5">Translation initiation factor Sui1</fullName>
    </submittedName>
</protein>
<dbReference type="Proteomes" id="UP000254893">
    <property type="component" value="Unassembled WGS sequence"/>
</dbReference>
<organism evidence="5 6">
    <name type="scientific">Sphingobacterium spiritivorum</name>
    <name type="common">Flavobacterium spiritivorum</name>
    <dbReference type="NCBI Taxonomy" id="258"/>
    <lineage>
        <taxon>Bacteria</taxon>
        <taxon>Pseudomonadati</taxon>
        <taxon>Bacteroidota</taxon>
        <taxon>Sphingobacteriia</taxon>
        <taxon>Sphingobacteriales</taxon>
        <taxon>Sphingobacteriaceae</taxon>
        <taxon>Sphingobacterium</taxon>
    </lineage>
</organism>
<dbReference type="Gene3D" id="3.30.780.10">
    <property type="entry name" value="SUI1-like domain"/>
    <property type="match status" value="1"/>
</dbReference>
<evidence type="ECO:0000313" key="5">
    <source>
        <dbReference type="EMBL" id="SUI97213.1"/>
    </source>
</evidence>
<sequence length="116" mass="13039">MNKHKKQRFEGIVYSTSDDFDYQESDITEEAETLPANKQLLKVMLDRKMRKRKVVTIVTGFIGSDADLEILAKKLKQKCGVGGTSKNGEIMIQGDFKQKIVDLLNQDGYKVKVVGG</sequence>
<evidence type="ECO:0000256" key="2">
    <source>
        <dbReference type="ARBA" id="ARBA00022845"/>
    </source>
</evidence>
<dbReference type="InterPro" id="IPR036877">
    <property type="entry name" value="SUI1_dom_sf"/>
</dbReference>
<reference evidence="5 6" key="1">
    <citation type="submission" date="2018-06" db="EMBL/GenBank/DDBJ databases">
        <authorList>
            <consortium name="Pathogen Informatics"/>
            <person name="Doyle S."/>
        </authorList>
    </citation>
    <scope>NUCLEOTIDE SEQUENCE [LARGE SCALE GENOMIC DNA]</scope>
    <source>
        <strain evidence="5 6">NCTC11388</strain>
    </source>
</reference>
<gene>
    <name evidence="5" type="primary">yciH</name>
    <name evidence="5" type="ORF">NCTC11388_00314</name>
</gene>
<dbReference type="GO" id="GO:0006417">
    <property type="term" value="P:regulation of translation"/>
    <property type="evidence" value="ECO:0007669"/>
    <property type="project" value="UniProtKB-KW"/>
</dbReference>
<dbReference type="PANTHER" id="PTHR12789">
    <property type="entry name" value="DENSITY-REGULATED PROTEIN HOMOLOG"/>
    <property type="match status" value="1"/>
</dbReference>
<dbReference type="PANTHER" id="PTHR12789:SF0">
    <property type="entry name" value="DENSITY-REGULATED PROTEIN"/>
    <property type="match status" value="1"/>
</dbReference>
<evidence type="ECO:0000313" key="6">
    <source>
        <dbReference type="Proteomes" id="UP000254893"/>
    </source>
</evidence>
<dbReference type="GO" id="GO:0001731">
    <property type="term" value="P:formation of translation preinitiation complex"/>
    <property type="evidence" value="ECO:0007669"/>
    <property type="project" value="TreeGrafter"/>
</dbReference>
<evidence type="ECO:0000256" key="1">
    <source>
        <dbReference type="ARBA" id="ARBA00005422"/>
    </source>
</evidence>
<dbReference type="PROSITE" id="PS50296">
    <property type="entry name" value="SUI1"/>
    <property type="match status" value="1"/>
</dbReference>
<evidence type="ECO:0000256" key="3">
    <source>
        <dbReference type="ARBA" id="ARBA00022917"/>
    </source>
</evidence>
<keyword evidence="2" id="KW-0810">Translation regulation</keyword>
<dbReference type="PIRSF" id="PIRSF037511">
    <property type="entry name" value="Transl_init_SUI1_pro"/>
    <property type="match status" value="1"/>
</dbReference>
<keyword evidence="3" id="KW-0648">Protein biosynthesis</keyword>
<dbReference type="InterPro" id="IPR050318">
    <property type="entry name" value="DENR/SUI1_TIF"/>
</dbReference>
<dbReference type="RefSeq" id="WP_115168818.1">
    <property type="nucleotide sequence ID" value="NZ_UGYW01000001.1"/>
</dbReference>
<name>A0A380BB95_SPHSI</name>